<organism evidence="1 2">
    <name type="scientific">Halomonas salipaludis</name>
    <dbReference type="NCBI Taxonomy" id="2032625"/>
    <lineage>
        <taxon>Bacteria</taxon>
        <taxon>Pseudomonadati</taxon>
        <taxon>Pseudomonadota</taxon>
        <taxon>Gammaproteobacteria</taxon>
        <taxon>Oceanospirillales</taxon>
        <taxon>Halomonadaceae</taxon>
        <taxon>Halomonas</taxon>
    </lineage>
</organism>
<dbReference type="Proteomes" id="UP000217771">
    <property type="component" value="Unassembled WGS sequence"/>
</dbReference>
<gene>
    <name evidence="1" type="ORF">CK498_24735</name>
</gene>
<dbReference type="OrthoDB" id="5622860at2"/>
<dbReference type="EMBL" id="NSKB01000017">
    <property type="protein sequence ID" value="PAU74040.1"/>
    <property type="molecule type" value="Genomic_DNA"/>
</dbReference>
<name>A0A2A2ENE1_9GAMM</name>
<comment type="caution">
    <text evidence="1">The sequence shown here is derived from an EMBL/GenBank/DDBJ whole genome shotgun (WGS) entry which is preliminary data.</text>
</comment>
<accession>A0A2A2ENE1</accession>
<keyword evidence="2" id="KW-1185">Reference proteome</keyword>
<sequence>MTTIGAMDMFHNFHPRLLLVAGLATIGSSPSLAQLVYEGESGELTFGGDVELDINAQNTHAGEGPIFFEDDVDHGDEFNQTGRILLDISGERRSPANHYAGFKVQPLIQTDGNFAVDDAWLAIGNRHGFEFKVGRFEAFDLFPLGQDVFVGFSGDTSDGLYRDGQGYIYQAKEGRGRGGDSGQVMVSQRSGNLYGEISTLFGDRSDLFDSDTYHGYRIDPHQRSKDSFIVRPAIAWAPGPWTLAAGLETNLVDAAIVDERGADIGDRTGYGVRISYAAGDWQWNANLAYLDAFEETNQTLGVNALWRQFGVGYIHARNDIDDVNPVEGDDVVFSVPGRYDIDTLYTSYQFADVLSIDDLRLYLGAYYSRIDHQQIDSLDDADRYGARVRFKYLF</sequence>
<evidence type="ECO:0000313" key="2">
    <source>
        <dbReference type="Proteomes" id="UP000217771"/>
    </source>
</evidence>
<dbReference type="InterPro" id="IPR016963">
    <property type="entry name" value="Glycoporin_RafY"/>
</dbReference>
<dbReference type="Pfam" id="PF16966">
    <property type="entry name" value="Porin_8"/>
    <property type="match status" value="1"/>
</dbReference>
<evidence type="ECO:0000313" key="1">
    <source>
        <dbReference type="EMBL" id="PAU74040.1"/>
    </source>
</evidence>
<dbReference type="AlphaFoldDB" id="A0A2A2ENE1"/>
<proteinExistence type="predicted"/>
<dbReference type="SUPFAM" id="SSF56935">
    <property type="entry name" value="Porins"/>
    <property type="match status" value="1"/>
</dbReference>
<reference evidence="1 2" key="1">
    <citation type="submission" date="2017-08" db="EMBL/GenBank/DDBJ databases">
        <title>Halomonas alkalisoli sp. nov., isolated from saline alkaline soil.</title>
        <authorList>
            <person name="Wang D."/>
            <person name="Zhang G."/>
        </authorList>
    </citation>
    <scope>NUCLEOTIDE SEQUENCE [LARGE SCALE GENOMIC DNA]</scope>
    <source>
        <strain evidence="1 2">WRN001</strain>
    </source>
</reference>
<protein>
    <submittedName>
        <fullName evidence="1">Porin</fullName>
    </submittedName>
</protein>